<accession>A0ABR6TLL2</accession>
<evidence type="ECO:0000259" key="1">
    <source>
        <dbReference type="Pfam" id="PF09706"/>
    </source>
</evidence>
<feature type="domain" description="CRISPR-associated protein CXXC-CXXC" evidence="1">
    <location>
        <begin position="239"/>
        <end position="300"/>
    </location>
</feature>
<keyword evidence="3" id="KW-1185">Reference proteome</keyword>
<dbReference type="Pfam" id="PF09706">
    <property type="entry name" value="Cas_CXXC_CXXC"/>
    <property type="match status" value="1"/>
</dbReference>
<comment type="caution">
    <text evidence="2">The sequence shown here is derived from an EMBL/GenBank/DDBJ whole genome shotgun (WGS) entry which is preliminary data.</text>
</comment>
<reference evidence="2 3" key="1">
    <citation type="submission" date="2020-05" db="EMBL/GenBank/DDBJ databases">
        <title>Draft genome of xy-202 and genomic insight in genome of the genus Peptostreptococcus.</title>
        <authorList>
            <person name="Zhang Z."/>
        </authorList>
    </citation>
    <scope>NUCLEOTIDE SEQUENCE [LARGE SCALE GENOMIC DNA]</scope>
    <source>
        <strain evidence="2 3">DSM 27025</strain>
    </source>
</reference>
<protein>
    <submittedName>
        <fullName evidence="2">Type I-B CRISPR-associated protein Cas8b1/Cst1</fullName>
    </submittedName>
</protein>
<gene>
    <name evidence="2" type="primary">cas8a1</name>
    <name evidence="2" type="ORF">HLB29_06340</name>
</gene>
<dbReference type="EMBL" id="JABGBW010000004">
    <property type="protein sequence ID" value="MBC2576300.1"/>
    <property type="molecule type" value="Genomic_DNA"/>
</dbReference>
<evidence type="ECO:0000313" key="2">
    <source>
        <dbReference type="EMBL" id="MBC2576300.1"/>
    </source>
</evidence>
<dbReference type="NCBIfam" id="TIGR01908">
    <property type="entry name" value="cas_CXXC_CXXC"/>
    <property type="match status" value="1"/>
</dbReference>
<evidence type="ECO:0000313" key="3">
    <source>
        <dbReference type="Proteomes" id="UP000713904"/>
    </source>
</evidence>
<sequence length="579" mass="68300">MSDIIRISLGDWQYNAGIVGLYNILEKFGMDIFKFTQEYVEGENIENIDIRYELCMPKTYLENFTEKYYSYLIDTYINQISYGKIIGFKSVAEDFLKLEDEDWNNEKLDRINSYIRDTLSYYIKSASYKSAFELIEGSDCVVDIVANIKAISIKKKESVLDKKEEIYDVCNKILEAINILEKPEYKKYLGGKNIIYSLIRKNWDGVSVLNRQVKEKDIYKEFDNYFVKSATEYLESDKSKYKYKCFCCESPIKNLDVNLSFLTNTGFDTARKPSHIWFFQNDIAICDFCKLVYSCMPAGFVYGYDKGIFINANSNIEALLNVNSKLKNNVLENAFNGEKSVTYKGIVESIMSMKKESVHYELSDVQVVFYEDEKYRFNILHENILKIILKCNLNLDRLKYGCFKENKKYIYLYEETLRKLFNNQNLFLWINKLIHYYISNKSSCYYTLKNIEHILYINFQYLKEVGLMENKDKSVIESMRKYGWHMRQEYKAKDAVKKIDGISYRMLNSLKTSNVNAFMDILIRCYMYIGKEIPKGFIDCLNSEEEFKTNGYAFVMGFNGVDYRELNDKESNDNDKEVK</sequence>
<dbReference type="InterPro" id="IPR019121">
    <property type="entry name" value="CRISPR-assoc_CXXC-CXXC_dom"/>
</dbReference>
<dbReference type="InterPro" id="IPR010180">
    <property type="entry name" value="CRISPR-assoc_prot_CXXC-CXXC"/>
</dbReference>
<dbReference type="Proteomes" id="UP000713904">
    <property type="component" value="Unassembled WGS sequence"/>
</dbReference>
<name>A0ABR6TLL2_9FIRM</name>
<dbReference type="RefSeq" id="WP_185624328.1">
    <property type="nucleotide sequence ID" value="NZ_JABGBW010000004.1"/>
</dbReference>
<organism evidence="2 3">
    <name type="scientific">Peptostreptococcus canis</name>
    <dbReference type="NCBI Taxonomy" id="1159213"/>
    <lineage>
        <taxon>Bacteria</taxon>
        <taxon>Bacillati</taxon>
        <taxon>Bacillota</taxon>
        <taxon>Clostridia</taxon>
        <taxon>Peptostreptococcales</taxon>
        <taxon>Peptostreptococcaceae</taxon>
        <taxon>Peptostreptococcus</taxon>
    </lineage>
</organism>
<proteinExistence type="predicted"/>